<dbReference type="STRING" id="869209.Tresu_1778"/>
<dbReference type="InterPro" id="IPR013321">
    <property type="entry name" value="Arc_rbn_hlx_hlx"/>
</dbReference>
<dbReference type="HOGENOM" id="CLU_154558_5_3_12"/>
<evidence type="ECO:0000313" key="4">
    <source>
        <dbReference type="Proteomes" id="UP000006852"/>
    </source>
</evidence>
<proteinExistence type="inferred from homology"/>
<keyword evidence="4" id="KW-1185">Reference proteome</keyword>
<dbReference type="AlphaFoldDB" id="F2NT78"/>
<organism evidence="3 4">
    <name type="scientific">Treponema succinifaciens (strain ATCC 33096 / DSM 2489 / 6091)</name>
    <dbReference type="NCBI Taxonomy" id="869209"/>
    <lineage>
        <taxon>Bacteria</taxon>
        <taxon>Pseudomonadati</taxon>
        <taxon>Spirochaetota</taxon>
        <taxon>Spirochaetia</taxon>
        <taxon>Spirochaetales</taxon>
        <taxon>Treponemataceae</taxon>
        <taxon>Treponema</taxon>
    </lineage>
</organism>
<dbReference type="KEGG" id="tsu:Tresu_1778"/>
<keyword evidence="2" id="KW-1277">Toxin-antitoxin system</keyword>
<dbReference type="GO" id="GO:0006355">
    <property type="term" value="P:regulation of DNA-templated transcription"/>
    <property type="evidence" value="ECO:0007669"/>
    <property type="project" value="InterPro"/>
</dbReference>
<dbReference type="PANTHER" id="PTHR38781:SF1">
    <property type="entry name" value="ANTITOXIN DINJ-RELATED"/>
    <property type="match status" value="1"/>
</dbReference>
<dbReference type="OrthoDB" id="9804867at2"/>
<dbReference type="eggNOG" id="COG3077">
    <property type="taxonomic scope" value="Bacteria"/>
</dbReference>
<dbReference type="GO" id="GO:0006351">
    <property type="term" value="P:DNA-templated transcription"/>
    <property type="evidence" value="ECO:0007669"/>
    <property type="project" value="TreeGrafter"/>
</dbReference>
<gene>
    <name evidence="3" type="ordered locus">Tresu_1778</name>
</gene>
<sequence length="88" mass="10120">MANLTITLDDQDKKDISSFCEQVGMTVSGLYNVFTKQVLREGRIPFDVAVDRPNRKTIKAMKEGDRIANDPNVKGYSFNEFVEEMKKW</sequence>
<dbReference type="PANTHER" id="PTHR38781">
    <property type="entry name" value="ANTITOXIN DINJ-RELATED"/>
    <property type="match status" value="1"/>
</dbReference>
<dbReference type="GeneID" id="302998920"/>
<dbReference type="InterPro" id="IPR007337">
    <property type="entry name" value="RelB/DinJ"/>
</dbReference>
<protein>
    <submittedName>
        <fullName evidence="3">Addiction module antitoxin, RelB/DinJ family</fullName>
    </submittedName>
</protein>
<dbReference type="EMBL" id="CP002631">
    <property type="protein sequence ID" value="AEB14669.1"/>
    <property type="molecule type" value="Genomic_DNA"/>
</dbReference>
<reference evidence="3 4" key="1">
    <citation type="journal article" date="2011" name="Stand. Genomic Sci.">
        <title>Complete genome sequence of Treponema succinifaciens type strain (6091).</title>
        <authorList>
            <person name="Han C."/>
            <person name="Gronow S."/>
            <person name="Teshima H."/>
            <person name="Lapidus A."/>
            <person name="Nolan M."/>
            <person name="Lucas S."/>
            <person name="Hammon N."/>
            <person name="Deshpande S."/>
            <person name="Cheng J.F."/>
            <person name="Zeytun A."/>
            <person name="Tapia R."/>
            <person name="Goodwin L."/>
            <person name="Pitluck S."/>
            <person name="Liolios K."/>
            <person name="Pagani I."/>
            <person name="Ivanova N."/>
            <person name="Mavromatis K."/>
            <person name="Mikhailova N."/>
            <person name="Huntemann M."/>
            <person name="Pati A."/>
            <person name="Chen A."/>
            <person name="Palaniappan K."/>
            <person name="Land M."/>
            <person name="Hauser L."/>
            <person name="Brambilla E.M."/>
            <person name="Rohde M."/>
            <person name="Goker M."/>
            <person name="Woyke T."/>
            <person name="Bristow J."/>
            <person name="Eisen J.A."/>
            <person name="Markowitz V."/>
            <person name="Hugenholtz P."/>
            <person name="Kyrpides N.C."/>
            <person name="Klenk H.P."/>
            <person name="Detter J.C."/>
        </authorList>
    </citation>
    <scope>NUCLEOTIDE SEQUENCE [LARGE SCALE GENOMIC DNA]</scope>
    <source>
        <strain evidence="4">ATCC 33096 / DSM 2489 / 6091</strain>
    </source>
</reference>
<dbReference type="Pfam" id="PF04221">
    <property type="entry name" value="RelB"/>
    <property type="match status" value="1"/>
</dbReference>
<reference evidence="4" key="2">
    <citation type="submission" date="2011-04" db="EMBL/GenBank/DDBJ databases">
        <title>The complete genome of chromosome of Treponema succinifaciens DSM 2489.</title>
        <authorList>
            <person name="Lucas S."/>
            <person name="Copeland A."/>
            <person name="Lapidus A."/>
            <person name="Bruce D."/>
            <person name="Goodwin L."/>
            <person name="Pitluck S."/>
            <person name="Peters L."/>
            <person name="Kyrpides N."/>
            <person name="Mavromatis K."/>
            <person name="Ivanova N."/>
            <person name="Ovchinnikova G."/>
            <person name="Teshima H."/>
            <person name="Detter J.C."/>
            <person name="Tapia R."/>
            <person name="Han C."/>
            <person name="Land M."/>
            <person name="Hauser L."/>
            <person name="Markowitz V."/>
            <person name="Cheng J.-F."/>
            <person name="Hugenholtz P."/>
            <person name="Woyke T."/>
            <person name="Wu D."/>
            <person name="Gronow S."/>
            <person name="Wellnitz S."/>
            <person name="Brambilla E."/>
            <person name="Klenk H.-P."/>
            <person name="Eisen J.A."/>
        </authorList>
    </citation>
    <scope>NUCLEOTIDE SEQUENCE [LARGE SCALE GENOMIC DNA]</scope>
    <source>
        <strain evidence="4">ATCC 33096 / DSM 2489 / 6091</strain>
    </source>
</reference>
<dbReference type="RefSeq" id="WP_013701950.1">
    <property type="nucleotide sequence ID" value="NC_015385.1"/>
</dbReference>
<comment type="similarity">
    <text evidence="1">Belongs to the RelB/DinJ antitoxin family.</text>
</comment>
<evidence type="ECO:0000256" key="2">
    <source>
        <dbReference type="ARBA" id="ARBA00022649"/>
    </source>
</evidence>
<name>F2NT78_TRES6</name>
<evidence type="ECO:0000313" key="3">
    <source>
        <dbReference type="EMBL" id="AEB14669.1"/>
    </source>
</evidence>
<accession>F2NT78</accession>
<dbReference type="Gene3D" id="1.10.1220.10">
    <property type="entry name" value="Met repressor-like"/>
    <property type="match status" value="1"/>
</dbReference>
<evidence type="ECO:0000256" key="1">
    <source>
        <dbReference type="ARBA" id="ARBA00010562"/>
    </source>
</evidence>
<dbReference type="NCBIfam" id="TIGR02384">
    <property type="entry name" value="RelB_DinJ"/>
    <property type="match status" value="1"/>
</dbReference>
<dbReference type="Proteomes" id="UP000006852">
    <property type="component" value="Chromosome"/>
</dbReference>